<evidence type="ECO:0000256" key="8">
    <source>
        <dbReference type="SAM" id="Coils"/>
    </source>
</evidence>
<keyword evidence="6" id="KW-0472">Membrane</keyword>
<accession>A0ABU9D7L7</accession>
<name>A0ABU9D7L7_9PROT</name>
<evidence type="ECO:0000256" key="4">
    <source>
        <dbReference type="ARBA" id="ARBA00022452"/>
    </source>
</evidence>
<evidence type="ECO:0000313" key="11">
    <source>
        <dbReference type="Proteomes" id="UP001446205"/>
    </source>
</evidence>
<evidence type="ECO:0000256" key="7">
    <source>
        <dbReference type="ARBA" id="ARBA00023237"/>
    </source>
</evidence>
<feature type="signal peptide" evidence="9">
    <location>
        <begin position="1"/>
        <end position="24"/>
    </location>
</feature>
<evidence type="ECO:0000256" key="9">
    <source>
        <dbReference type="SAM" id="SignalP"/>
    </source>
</evidence>
<evidence type="ECO:0000256" key="5">
    <source>
        <dbReference type="ARBA" id="ARBA00022692"/>
    </source>
</evidence>
<dbReference type="SUPFAM" id="SSF56954">
    <property type="entry name" value="Outer membrane efflux proteins (OEP)"/>
    <property type="match status" value="1"/>
</dbReference>
<organism evidence="10 11">
    <name type="scientific">Thermithiobacillus plumbiphilus</name>
    <dbReference type="NCBI Taxonomy" id="1729899"/>
    <lineage>
        <taxon>Bacteria</taxon>
        <taxon>Pseudomonadati</taxon>
        <taxon>Pseudomonadota</taxon>
        <taxon>Acidithiobacillia</taxon>
        <taxon>Acidithiobacillales</taxon>
        <taxon>Thermithiobacillaceae</taxon>
        <taxon>Thermithiobacillus</taxon>
    </lineage>
</organism>
<reference evidence="10 11" key="1">
    <citation type="submission" date="2024-04" db="EMBL/GenBank/DDBJ databases">
        <authorList>
            <person name="Abashina T."/>
            <person name="Shaikin A."/>
        </authorList>
    </citation>
    <scope>NUCLEOTIDE SEQUENCE [LARGE SCALE GENOMIC DNA]</scope>
    <source>
        <strain evidence="10 11">AAFK</strain>
    </source>
</reference>
<keyword evidence="3" id="KW-0813">Transport</keyword>
<feature type="coiled-coil region" evidence="8">
    <location>
        <begin position="115"/>
        <end position="205"/>
    </location>
</feature>
<evidence type="ECO:0000256" key="6">
    <source>
        <dbReference type="ARBA" id="ARBA00023136"/>
    </source>
</evidence>
<proteinExistence type="inferred from homology"/>
<dbReference type="InterPro" id="IPR051906">
    <property type="entry name" value="TolC-like"/>
</dbReference>
<keyword evidence="4" id="KW-1134">Transmembrane beta strand</keyword>
<dbReference type="InterPro" id="IPR010130">
    <property type="entry name" value="T1SS_OMP_TolC"/>
</dbReference>
<comment type="subcellular location">
    <subcellularLocation>
        <location evidence="1">Cell outer membrane</location>
    </subcellularLocation>
</comment>
<dbReference type="InterPro" id="IPR003423">
    <property type="entry name" value="OMP_efflux"/>
</dbReference>
<sequence>MSPKAGVPLTLFAILVGASQPVAADDLLQIYEQAAARDPVVSQARAQLTASRENLPIARSALLPNVAANAQISRHRLELNGLGPLGPAGAMWYTDRSYSVSLAQPLFNGRTWPALRAAKAQISAAEANLIAARQNLIVRTTNAYFGVLNAIRGERIAQSELERLQALQQQAEAFLKAGTGEIIALREAQSRVAGARAALINAQSQHRIADQTLQRLTGTPANTIADLGNFEPQDPEPASIQPWIESAESSQPTLKAAREQLQAAREQIEVISRERWPTLSLNGGYSYDEGGFTGTMTTKDTFVGLQASIPLYEGGQIAARTRQARAQAEASRFALQDLNDDVRLSTETAFLQLQDSAARLRALQEQVQSARTSLEATRKGREIGTRTNIDVLNAVQILASAERQLNDAQYNHILARVRLKQVAGVLSEADIRSLNAMLTP</sequence>
<evidence type="ECO:0000256" key="1">
    <source>
        <dbReference type="ARBA" id="ARBA00004442"/>
    </source>
</evidence>
<dbReference type="EMBL" id="JBBPCO010000002">
    <property type="protein sequence ID" value="MEK8088698.1"/>
    <property type="molecule type" value="Genomic_DNA"/>
</dbReference>
<comment type="similarity">
    <text evidence="2">Belongs to the outer membrane factor (OMF) (TC 1.B.17) family.</text>
</comment>
<dbReference type="Pfam" id="PF02321">
    <property type="entry name" value="OEP"/>
    <property type="match status" value="2"/>
</dbReference>
<feature type="chain" id="PRO_5047221333" evidence="9">
    <location>
        <begin position="25"/>
        <end position="440"/>
    </location>
</feature>
<keyword evidence="8" id="KW-0175">Coiled coil</keyword>
<dbReference type="Proteomes" id="UP001446205">
    <property type="component" value="Unassembled WGS sequence"/>
</dbReference>
<gene>
    <name evidence="10" type="ORF">WOB96_02860</name>
</gene>
<evidence type="ECO:0000256" key="3">
    <source>
        <dbReference type="ARBA" id="ARBA00022448"/>
    </source>
</evidence>
<keyword evidence="5" id="KW-0812">Transmembrane</keyword>
<dbReference type="NCBIfam" id="TIGR01844">
    <property type="entry name" value="type_I_sec_TolC"/>
    <property type="match status" value="1"/>
</dbReference>
<dbReference type="RefSeq" id="WP_341369764.1">
    <property type="nucleotide sequence ID" value="NZ_JBBPCO010000002.1"/>
</dbReference>
<keyword evidence="9" id="KW-0732">Signal</keyword>
<keyword evidence="11" id="KW-1185">Reference proteome</keyword>
<evidence type="ECO:0000256" key="2">
    <source>
        <dbReference type="ARBA" id="ARBA00007613"/>
    </source>
</evidence>
<dbReference type="PANTHER" id="PTHR30026:SF20">
    <property type="entry name" value="OUTER MEMBRANE PROTEIN TOLC"/>
    <property type="match status" value="1"/>
</dbReference>
<dbReference type="PANTHER" id="PTHR30026">
    <property type="entry name" value="OUTER MEMBRANE PROTEIN TOLC"/>
    <property type="match status" value="1"/>
</dbReference>
<dbReference type="Gene3D" id="1.20.1600.10">
    <property type="entry name" value="Outer membrane efflux proteins (OEP)"/>
    <property type="match status" value="1"/>
</dbReference>
<comment type="caution">
    <text evidence="10">The sequence shown here is derived from an EMBL/GenBank/DDBJ whole genome shotgun (WGS) entry which is preliminary data.</text>
</comment>
<feature type="coiled-coil region" evidence="8">
    <location>
        <begin position="353"/>
        <end position="380"/>
    </location>
</feature>
<protein>
    <submittedName>
        <fullName evidence="10">TolC family outer membrane protein</fullName>
    </submittedName>
</protein>
<keyword evidence="7" id="KW-0998">Cell outer membrane</keyword>
<evidence type="ECO:0000313" key="10">
    <source>
        <dbReference type="EMBL" id="MEK8088698.1"/>
    </source>
</evidence>